<dbReference type="Proteomes" id="UP001153404">
    <property type="component" value="Unassembled WGS sequence"/>
</dbReference>
<dbReference type="InterPro" id="IPR036513">
    <property type="entry name" value="STAS_dom_sf"/>
</dbReference>
<protein>
    <submittedName>
        <fullName evidence="1">STAS domain-containing protein</fullName>
    </submittedName>
</protein>
<evidence type="ECO:0000313" key="2">
    <source>
        <dbReference type="Proteomes" id="UP001153404"/>
    </source>
</evidence>
<evidence type="ECO:0000313" key="1">
    <source>
        <dbReference type="EMBL" id="MDG0809348.1"/>
    </source>
</evidence>
<comment type="caution">
    <text evidence="1">The sequence shown here is derived from an EMBL/GenBank/DDBJ whole genome shotgun (WGS) entry which is preliminary data.</text>
</comment>
<dbReference type="RefSeq" id="WP_277530595.1">
    <property type="nucleotide sequence ID" value="NZ_JAPDIA010000003.1"/>
</dbReference>
<dbReference type="EMBL" id="JAPDIA010000003">
    <property type="protein sequence ID" value="MDG0809348.1"/>
    <property type="molecule type" value="Genomic_DNA"/>
</dbReference>
<sequence>MNEELTIAERRFGTGLILDLAGNLTRQSEEALLGRRRWDEGLAEGRNLVLNFGGVRIVNSAGIALLIRLAHAGQKAGFRIYGIGVSGHYQKNVPADRPDGIHPALSRRIFAHAAPFRRRERRFVKKFVSPAPV</sequence>
<name>A0A9X4KRR3_9BACL</name>
<keyword evidence="2" id="KW-1185">Reference proteome</keyword>
<dbReference type="AlphaFoldDB" id="A0A9X4KRR3"/>
<gene>
    <name evidence="1" type="ORF">OMP40_08110</name>
</gene>
<dbReference type="Gene3D" id="3.30.750.24">
    <property type="entry name" value="STAS domain"/>
    <property type="match status" value="1"/>
</dbReference>
<dbReference type="SUPFAM" id="SSF52091">
    <property type="entry name" value="SpoIIaa-like"/>
    <property type="match status" value="1"/>
</dbReference>
<accession>A0A9X4KRR3</accession>
<reference evidence="1" key="1">
    <citation type="submission" date="2022-10" db="EMBL/GenBank/DDBJ databases">
        <title>Comparative genomic analysis of Cohnella hashimotonis sp. nov., isolated from the International Space Station.</title>
        <authorList>
            <person name="Simpson A."/>
            <person name="Venkateswaran K."/>
        </authorList>
    </citation>
    <scope>NUCLEOTIDE SEQUENCE</scope>
    <source>
        <strain evidence="1">DSM 28161</strain>
    </source>
</reference>
<dbReference type="CDD" id="cd07043">
    <property type="entry name" value="STAS_anti-anti-sigma_factors"/>
    <property type="match status" value="1"/>
</dbReference>
<organism evidence="1 2">
    <name type="scientific">Cohnella rhizosphaerae</name>
    <dbReference type="NCBI Taxonomy" id="1457232"/>
    <lineage>
        <taxon>Bacteria</taxon>
        <taxon>Bacillati</taxon>
        <taxon>Bacillota</taxon>
        <taxon>Bacilli</taxon>
        <taxon>Bacillales</taxon>
        <taxon>Paenibacillaceae</taxon>
        <taxon>Cohnella</taxon>
    </lineage>
</organism>
<proteinExistence type="predicted"/>